<feature type="transmembrane region" description="Helical" evidence="6">
    <location>
        <begin position="253"/>
        <end position="272"/>
    </location>
</feature>
<dbReference type="GO" id="GO:0005886">
    <property type="term" value="C:plasma membrane"/>
    <property type="evidence" value="ECO:0007669"/>
    <property type="project" value="UniProtKB-SubCell"/>
</dbReference>
<feature type="domain" description="Type II secretion system protein GspF" evidence="7">
    <location>
        <begin position="145"/>
        <end position="267"/>
    </location>
</feature>
<dbReference type="PANTHER" id="PTHR35007">
    <property type="entry name" value="INTEGRAL MEMBRANE PROTEIN-RELATED"/>
    <property type="match status" value="1"/>
</dbReference>
<feature type="transmembrane region" description="Helical" evidence="6">
    <location>
        <begin position="85"/>
        <end position="103"/>
    </location>
</feature>
<feature type="transmembrane region" description="Helical" evidence="6">
    <location>
        <begin position="284"/>
        <end position="304"/>
    </location>
</feature>
<organism evidence="8 9">
    <name type="scientific">Mobiluncus porci</name>
    <dbReference type="NCBI Taxonomy" id="2652278"/>
    <lineage>
        <taxon>Bacteria</taxon>
        <taxon>Bacillati</taxon>
        <taxon>Actinomycetota</taxon>
        <taxon>Actinomycetes</taxon>
        <taxon>Actinomycetales</taxon>
        <taxon>Actinomycetaceae</taxon>
        <taxon>Mobiluncus</taxon>
    </lineage>
</organism>
<sequence>MVGDKMNQLLLSVLVTLIVMTLLLGIIQFALLLKEKTSSISAATSLDDNLKPSLYVTYNGWLRRTKLGKYIELQLDRAGSSRRPLDVLLVIAGLGFVLSAAIWRLLAPALAVLGLVAAGALVRVYVSRLQQKRKEKIITQLPETARVLANASQAGLSLASAIEFAATEVPEPSKSEMQKISDRLKFGVSVETALEEFRERIGSREAGLLISTLVVSSTTGGSLVSALQDISLSLDQRKEVRRQMVTIMSESRATANFLVLVGVGSLFLVNLMNPGTVEKMTTNPIGIAALAISGALFAVGWMIIQRMAKVDHD</sequence>
<evidence type="ECO:0000313" key="8">
    <source>
        <dbReference type="EMBL" id="MST48972.1"/>
    </source>
</evidence>
<evidence type="ECO:0000256" key="5">
    <source>
        <dbReference type="ARBA" id="ARBA00023136"/>
    </source>
</evidence>
<evidence type="ECO:0000256" key="4">
    <source>
        <dbReference type="ARBA" id="ARBA00022989"/>
    </source>
</evidence>
<dbReference type="Gene3D" id="1.20.81.30">
    <property type="entry name" value="Type II secretion system (T2SS), domain F"/>
    <property type="match status" value="1"/>
</dbReference>
<evidence type="ECO:0000256" key="6">
    <source>
        <dbReference type="SAM" id="Phobius"/>
    </source>
</evidence>
<gene>
    <name evidence="8" type="ORF">FYJ63_01670</name>
</gene>
<dbReference type="PANTHER" id="PTHR35007:SF1">
    <property type="entry name" value="PILUS ASSEMBLY PROTEIN"/>
    <property type="match status" value="1"/>
</dbReference>
<comment type="subcellular location">
    <subcellularLocation>
        <location evidence="1">Cell membrane</location>
        <topology evidence="1">Multi-pass membrane protein</topology>
    </subcellularLocation>
</comment>
<feature type="transmembrane region" description="Helical" evidence="6">
    <location>
        <begin position="12"/>
        <end position="33"/>
    </location>
</feature>
<keyword evidence="9" id="KW-1185">Reference proteome</keyword>
<evidence type="ECO:0000256" key="3">
    <source>
        <dbReference type="ARBA" id="ARBA00022692"/>
    </source>
</evidence>
<proteinExistence type="predicted"/>
<reference evidence="8 9" key="1">
    <citation type="submission" date="2019-08" db="EMBL/GenBank/DDBJ databases">
        <title>In-depth cultivation of the pig gut microbiome towards novel bacterial diversity and tailored functional studies.</title>
        <authorList>
            <person name="Wylensek D."/>
            <person name="Hitch T.C.A."/>
            <person name="Clavel T."/>
        </authorList>
    </citation>
    <scope>NUCLEOTIDE SEQUENCE [LARGE SCALE GENOMIC DNA]</scope>
    <source>
        <strain evidence="8 9">RF-GAM-744-WT-7</strain>
    </source>
</reference>
<dbReference type="Proteomes" id="UP000442535">
    <property type="component" value="Unassembled WGS sequence"/>
</dbReference>
<dbReference type="AlphaFoldDB" id="A0A7K0K0F6"/>
<keyword evidence="4 6" id="KW-1133">Transmembrane helix</keyword>
<dbReference type="EMBL" id="VUMY01000002">
    <property type="protein sequence ID" value="MST48972.1"/>
    <property type="molecule type" value="Genomic_DNA"/>
</dbReference>
<evidence type="ECO:0000313" key="9">
    <source>
        <dbReference type="Proteomes" id="UP000442535"/>
    </source>
</evidence>
<protein>
    <submittedName>
        <fullName evidence="8">Type II secretion protein F</fullName>
    </submittedName>
</protein>
<dbReference type="InterPro" id="IPR018076">
    <property type="entry name" value="T2SS_GspF_dom"/>
</dbReference>
<dbReference type="Pfam" id="PF00482">
    <property type="entry name" value="T2SSF"/>
    <property type="match status" value="1"/>
</dbReference>
<keyword evidence="2" id="KW-1003">Cell membrane</keyword>
<keyword evidence="3 6" id="KW-0812">Transmembrane</keyword>
<comment type="caution">
    <text evidence="8">The sequence shown here is derived from an EMBL/GenBank/DDBJ whole genome shotgun (WGS) entry which is preliminary data.</text>
</comment>
<accession>A0A7K0K0F6</accession>
<feature type="transmembrane region" description="Helical" evidence="6">
    <location>
        <begin position="109"/>
        <end position="126"/>
    </location>
</feature>
<dbReference type="InterPro" id="IPR042094">
    <property type="entry name" value="T2SS_GspF_sf"/>
</dbReference>
<evidence type="ECO:0000259" key="7">
    <source>
        <dbReference type="Pfam" id="PF00482"/>
    </source>
</evidence>
<evidence type="ECO:0000256" key="1">
    <source>
        <dbReference type="ARBA" id="ARBA00004651"/>
    </source>
</evidence>
<keyword evidence="5 6" id="KW-0472">Membrane</keyword>
<name>A0A7K0K0F6_9ACTO</name>
<evidence type="ECO:0000256" key="2">
    <source>
        <dbReference type="ARBA" id="ARBA00022475"/>
    </source>
</evidence>